<dbReference type="EMBL" id="UINC01003227">
    <property type="protein sequence ID" value="SVA04455.1"/>
    <property type="molecule type" value="Genomic_DNA"/>
</dbReference>
<evidence type="ECO:0000256" key="2">
    <source>
        <dbReference type="ARBA" id="ARBA00022603"/>
    </source>
</evidence>
<dbReference type="CDD" id="cd02440">
    <property type="entry name" value="AdoMet_MTases"/>
    <property type="match status" value="1"/>
</dbReference>
<evidence type="ECO:0000313" key="5">
    <source>
        <dbReference type="EMBL" id="SVA04455.1"/>
    </source>
</evidence>
<name>A0A381SK78_9ZZZZ</name>
<dbReference type="InterPro" id="IPR029063">
    <property type="entry name" value="SAM-dependent_MTases_sf"/>
</dbReference>
<dbReference type="Gene3D" id="3.40.50.150">
    <property type="entry name" value="Vaccinia Virus protein VP39"/>
    <property type="match status" value="1"/>
</dbReference>
<dbReference type="SUPFAM" id="SSF53335">
    <property type="entry name" value="S-adenosyl-L-methionine-dependent methyltransferases"/>
    <property type="match status" value="1"/>
</dbReference>
<reference evidence="5" key="1">
    <citation type="submission" date="2018-05" db="EMBL/GenBank/DDBJ databases">
        <authorList>
            <person name="Lanie J.A."/>
            <person name="Ng W.-L."/>
            <person name="Kazmierczak K.M."/>
            <person name="Andrzejewski T.M."/>
            <person name="Davidsen T.M."/>
            <person name="Wayne K.J."/>
            <person name="Tettelin H."/>
            <person name="Glass J.I."/>
            <person name="Rusch D."/>
            <person name="Podicherti R."/>
            <person name="Tsui H.-C.T."/>
            <person name="Winkler M.E."/>
        </authorList>
    </citation>
    <scope>NUCLEOTIDE SEQUENCE</scope>
</reference>
<dbReference type="AlphaFoldDB" id="A0A381SK78"/>
<accession>A0A381SK78</accession>
<dbReference type="Pfam" id="PF08241">
    <property type="entry name" value="Methyltransf_11"/>
    <property type="match status" value="1"/>
</dbReference>
<dbReference type="GO" id="GO:0032259">
    <property type="term" value="P:methylation"/>
    <property type="evidence" value="ECO:0007669"/>
    <property type="project" value="UniProtKB-KW"/>
</dbReference>
<sequence length="263" mass="30362">MSPNPNYKEIEELHADHKMRSRDVRNYNANMHSVSDRALRQPHHYFEKRVWACISMQKTGLILDFGCGNGMRTRKFVQDGWQLCGIDISEESIRIAREDSQNQGLQAEYYIMDGESMTFPDNQFDLIVDYGAFSSVDMKKAVPDLLRVLKPTGTIIAIETLGHNPILNIKRKLNVLRGIRTKWSAKHIMKLSDWAKLKNNFRICKTKFFGVTTALIAPLIWCVPQRLQNYLITCCEKIDNLLLKSDMVKPWAFKTVVQLSKPI</sequence>
<dbReference type="PANTHER" id="PTHR44942">
    <property type="entry name" value="METHYLTRANSF_11 DOMAIN-CONTAINING PROTEIN"/>
    <property type="match status" value="1"/>
</dbReference>
<evidence type="ECO:0000256" key="3">
    <source>
        <dbReference type="ARBA" id="ARBA00022679"/>
    </source>
</evidence>
<evidence type="ECO:0000256" key="1">
    <source>
        <dbReference type="ARBA" id="ARBA00008361"/>
    </source>
</evidence>
<dbReference type="InterPro" id="IPR013216">
    <property type="entry name" value="Methyltransf_11"/>
</dbReference>
<dbReference type="InterPro" id="IPR051052">
    <property type="entry name" value="Diverse_substrate_MTase"/>
</dbReference>
<organism evidence="5">
    <name type="scientific">marine metagenome</name>
    <dbReference type="NCBI Taxonomy" id="408172"/>
    <lineage>
        <taxon>unclassified sequences</taxon>
        <taxon>metagenomes</taxon>
        <taxon>ecological metagenomes</taxon>
    </lineage>
</organism>
<evidence type="ECO:0000259" key="4">
    <source>
        <dbReference type="Pfam" id="PF08241"/>
    </source>
</evidence>
<dbReference type="GO" id="GO:0008757">
    <property type="term" value="F:S-adenosylmethionine-dependent methyltransferase activity"/>
    <property type="evidence" value="ECO:0007669"/>
    <property type="project" value="InterPro"/>
</dbReference>
<keyword evidence="2" id="KW-0489">Methyltransferase</keyword>
<feature type="domain" description="Methyltransferase type 11" evidence="4">
    <location>
        <begin position="63"/>
        <end position="156"/>
    </location>
</feature>
<keyword evidence="3" id="KW-0808">Transferase</keyword>
<gene>
    <name evidence="5" type="ORF">METZ01_LOCUS57309</name>
</gene>
<dbReference type="PANTHER" id="PTHR44942:SF4">
    <property type="entry name" value="METHYLTRANSFERASE TYPE 11 DOMAIN-CONTAINING PROTEIN"/>
    <property type="match status" value="1"/>
</dbReference>
<comment type="similarity">
    <text evidence="1">Belongs to the methyltransferase superfamily.</text>
</comment>
<proteinExistence type="inferred from homology"/>
<protein>
    <recommendedName>
        <fullName evidence="4">Methyltransferase type 11 domain-containing protein</fullName>
    </recommendedName>
</protein>